<evidence type="ECO:0000256" key="14">
    <source>
        <dbReference type="ARBA" id="ARBA00023004"/>
    </source>
</evidence>
<feature type="transmembrane region" description="Helical" evidence="20">
    <location>
        <begin position="54"/>
        <end position="85"/>
    </location>
</feature>
<feature type="transmembrane region" description="Helical" evidence="20">
    <location>
        <begin position="29"/>
        <end position="47"/>
    </location>
</feature>
<dbReference type="InterPro" id="IPR003594">
    <property type="entry name" value="HATPase_dom"/>
</dbReference>
<dbReference type="Gene3D" id="3.30.565.10">
    <property type="entry name" value="Histidine kinase-like ATPase, C-terminal domain"/>
    <property type="match status" value="1"/>
</dbReference>
<dbReference type="PRINTS" id="PR00344">
    <property type="entry name" value="BCTRLSENSOR"/>
</dbReference>
<dbReference type="EMBL" id="BAAARV010000020">
    <property type="protein sequence ID" value="GAA2340994.1"/>
    <property type="molecule type" value="Genomic_DNA"/>
</dbReference>
<dbReference type="PANTHER" id="PTHR24421">
    <property type="entry name" value="NITRATE/NITRITE SENSOR PROTEIN NARX-RELATED"/>
    <property type="match status" value="1"/>
</dbReference>
<comment type="cofactor">
    <cofactor evidence="2">
        <name>[4Fe-4S] cluster</name>
        <dbReference type="ChEBI" id="CHEBI:49883"/>
    </cofactor>
</comment>
<evidence type="ECO:0000256" key="9">
    <source>
        <dbReference type="ARBA" id="ARBA00022679"/>
    </source>
</evidence>
<evidence type="ECO:0000256" key="15">
    <source>
        <dbReference type="ARBA" id="ARBA00023012"/>
    </source>
</evidence>
<evidence type="ECO:0000256" key="13">
    <source>
        <dbReference type="ARBA" id="ARBA00022840"/>
    </source>
</evidence>
<evidence type="ECO:0000256" key="10">
    <source>
        <dbReference type="ARBA" id="ARBA00022723"/>
    </source>
</evidence>
<keyword evidence="10" id="KW-0479">Metal-binding</keyword>
<keyword evidence="11" id="KW-0547">Nucleotide-binding</keyword>
<dbReference type="InterPro" id="IPR050482">
    <property type="entry name" value="Sensor_HK_TwoCompSys"/>
</dbReference>
<feature type="transmembrane region" description="Helical" evidence="20">
    <location>
        <begin position="123"/>
        <end position="140"/>
    </location>
</feature>
<keyword evidence="20" id="KW-0472">Membrane</keyword>
<dbReference type="SMART" id="SM00387">
    <property type="entry name" value="HATPase_c"/>
    <property type="match status" value="1"/>
</dbReference>
<evidence type="ECO:0000313" key="22">
    <source>
        <dbReference type="EMBL" id="GAA2340994.1"/>
    </source>
</evidence>
<keyword evidence="20" id="KW-0812">Transmembrane</keyword>
<dbReference type="EC" id="2.7.13.3" evidence="4"/>
<evidence type="ECO:0000256" key="7">
    <source>
        <dbReference type="ARBA" id="ARBA00022490"/>
    </source>
</evidence>
<dbReference type="SUPFAM" id="SSF55874">
    <property type="entry name" value="ATPase domain of HSP90 chaperone/DNA topoisomerase II/histidine kinase"/>
    <property type="match status" value="1"/>
</dbReference>
<organism evidence="22 23">
    <name type="scientific">Dactylosporangium salmoneum</name>
    <dbReference type="NCBI Taxonomy" id="53361"/>
    <lineage>
        <taxon>Bacteria</taxon>
        <taxon>Bacillati</taxon>
        <taxon>Actinomycetota</taxon>
        <taxon>Actinomycetes</taxon>
        <taxon>Micromonosporales</taxon>
        <taxon>Micromonosporaceae</taxon>
        <taxon>Dactylosporangium</taxon>
    </lineage>
</organism>
<evidence type="ECO:0000256" key="17">
    <source>
        <dbReference type="ARBA" id="ARBA00024827"/>
    </source>
</evidence>
<keyword evidence="9" id="KW-0808">Transferase</keyword>
<evidence type="ECO:0000256" key="3">
    <source>
        <dbReference type="ARBA" id="ARBA00004496"/>
    </source>
</evidence>
<gene>
    <name evidence="22" type="ORF">GCM10010170_024210</name>
</gene>
<evidence type="ECO:0000256" key="16">
    <source>
        <dbReference type="ARBA" id="ARBA00023014"/>
    </source>
</evidence>
<evidence type="ECO:0000259" key="21">
    <source>
        <dbReference type="PROSITE" id="PS50109"/>
    </source>
</evidence>
<feature type="region of interest" description="Disordered" evidence="19">
    <location>
        <begin position="334"/>
        <end position="357"/>
    </location>
</feature>
<evidence type="ECO:0000256" key="20">
    <source>
        <dbReference type="SAM" id="Phobius"/>
    </source>
</evidence>
<keyword evidence="14" id="KW-0408">Iron</keyword>
<keyword evidence="12 22" id="KW-0418">Kinase</keyword>
<dbReference type="CDD" id="cd16917">
    <property type="entry name" value="HATPase_UhpB-NarQ-NarX-like"/>
    <property type="match status" value="1"/>
</dbReference>
<dbReference type="InterPro" id="IPR036890">
    <property type="entry name" value="HATPase_C_sf"/>
</dbReference>
<name>A0ABN3FZJ0_9ACTN</name>
<comment type="subcellular location">
    <subcellularLocation>
        <location evidence="3">Cytoplasm</location>
    </subcellularLocation>
</comment>
<dbReference type="PROSITE" id="PS50109">
    <property type="entry name" value="HIS_KIN"/>
    <property type="match status" value="1"/>
</dbReference>
<evidence type="ECO:0000256" key="19">
    <source>
        <dbReference type="SAM" id="MobiDB-lite"/>
    </source>
</evidence>
<dbReference type="InterPro" id="IPR011712">
    <property type="entry name" value="Sig_transdc_His_kin_sub3_dim/P"/>
</dbReference>
<dbReference type="Pfam" id="PF02518">
    <property type="entry name" value="HATPase_c"/>
    <property type="match status" value="1"/>
</dbReference>
<evidence type="ECO:0000256" key="18">
    <source>
        <dbReference type="ARBA" id="ARBA00030800"/>
    </source>
</evidence>
<dbReference type="Pfam" id="PF07730">
    <property type="entry name" value="HisKA_3"/>
    <property type="match status" value="1"/>
</dbReference>
<feature type="domain" description="Histidine kinase" evidence="21">
    <location>
        <begin position="175"/>
        <end position="357"/>
    </location>
</feature>
<comment type="catalytic activity">
    <reaction evidence="1">
        <text>ATP + protein L-histidine = ADP + protein N-phospho-L-histidine.</text>
        <dbReference type="EC" id="2.7.13.3"/>
    </reaction>
</comment>
<sequence>MNRALDALTGAAFLALAVGVSDAGHPVAALVAGLVYLALATVGFGWVRGRGRRWALVYVGVQLALGYAVFVLSGATVGAVLLQLVLVSQTVLLLSLRGAAVVVCLVPFAHLGMAWRDGLREGVGMLAAAVFAAVLPYLFVREQEARVRLREYALQAERLAAAQERNRVARDIHDGLGHSLTVVQMQVKAARAVLQQDPRRADAVLEKAERQAEEALAEVRRSVGALREPRPPVPLSDALRALADEASAAGVPTSLEVSGAARPLPADAEESLYRAAQEGLTNVRKHADATRAELRLDYTRPAAVRLEIRDDGVGLDLAAGAGYGLVGVRERAAHAGGRMSIESERGRGSTLSVEVPG</sequence>
<dbReference type="PANTHER" id="PTHR24421:SF10">
    <property type="entry name" value="NITRATE_NITRITE SENSOR PROTEIN NARQ"/>
    <property type="match status" value="1"/>
</dbReference>
<keyword evidence="23" id="KW-1185">Reference proteome</keyword>
<protein>
    <recommendedName>
        <fullName evidence="5">Oxygen sensor histidine kinase NreB</fullName>
        <ecNumber evidence="4">2.7.13.3</ecNumber>
    </recommendedName>
    <alternativeName>
        <fullName evidence="18">Nitrogen regulation protein B</fullName>
    </alternativeName>
</protein>
<proteinExistence type="predicted"/>
<dbReference type="InterPro" id="IPR005467">
    <property type="entry name" value="His_kinase_dom"/>
</dbReference>
<keyword evidence="13" id="KW-0067">ATP-binding</keyword>
<dbReference type="Proteomes" id="UP001501444">
    <property type="component" value="Unassembled WGS sequence"/>
</dbReference>
<evidence type="ECO:0000256" key="6">
    <source>
        <dbReference type="ARBA" id="ARBA00022485"/>
    </source>
</evidence>
<evidence type="ECO:0000313" key="23">
    <source>
        <dbReference type="Proteomes" id="UP001501444"/>
    </source>
</evidence>
<evidence type="ECO:0000256" key="11">
    <source>
        <dbReference type="ARBA" id="ARBA00022741"/>
    </source>
</evidence>
<reference evidence="22 23" key="1">
    <citation type="journal article" date="2019" name="Int. J. Syst. Evol. Microbiol.">
        <title>The Global Catalogue of Microorganisms (GCM) 10K type strain sequencing project: providing services to taxonomists for standard genome sequencing and annotation.</title>
        <authorList>
            <consortium name="The Broad Institute Genomics Platform"/>
            <consortium name="The Broad Institute Genome Sequencing Center for Infectious Disease"/>
            <person name="Wu L."/>
            <person name="Ma J."/>
        </authorList>
    </citation>
    <scope>NUCLEOTIDE SEQUENCE [LARGE SCALE GENOMIC DNA]</scope>
    <source>
        <strain evidence="22 23">JCM 3272</strain>
    </source>
</reference>
<dbReference type="InterPro" id="IPR004358">
    <property type="entry name" value="Sig_transdc_His_kin-like_C"/>
</dbReference>
<dbReference type="GO" id="GO:0016301">
    <property type="term" value="F:kinase activity"/>
    <property type="evidence" value="ECO:0007669"/>
    <property type="project" value="UniProtKB-KW"/>
</dbReference>
<comment type="caution">
    <text evidence="22">The sequence shown here is derived from an EMBL/GenBank/DDBJ whole genome shotgun (WGS) entry which is preliminary data.</text>
</comment>
<dbReference type="Gene3D" id="1.20.5.1930">
    <property type="match status" value="1"/>
</dbReference>
<evidence type="ECO:0000256" key="12">
    <source>
        <dbReference type="ARBA" id="ARBA00022777"/>
    </source>
</evidence>
<evidence type="ECO:0000256" key="2">
    <source>
        <dbReference type="ARBA" id="ARBA00001966"/>
    </source>
</evidence>
<keyword evidence="8" id="KW-0597">Phosphoprotein</keyword>
<keyword evidence="20" id="KW-1133">Transmembrane helix</keyword>
<keyword evidence="15" id="KW-0902">Two-component regulatory system</keyword>
<evidence type="ECO:0000256" key="1">
    <source>
        <dbReference type="ARBA" id="ARBA00000085"/>
    </source>
</evidence>
<comment type="function">
    <text evidence="17">Member of the two-component regulatory system NreB/NreC involved in the control of dissimilatory nitrate/nitrite reduction in response to oxygen. NreB functions as a direct oxygen sensor histidine kinase which is autophosphorylated, in the absence of oxygen, probably at the conserved histidine residue, and transfers its phosphate group probably to a conserved aspartate residue of NreC. NreB/NreC activates the expression of the nitrate (narGHJI) and nitrite (nir) reductase operons, as well as the putative nitrate transporter gene narT.</text>
</comment>
<accession>A0ABN3FZJ0</accession>
<evidence type="ECO:0000256" key="5">
    <source>
        <dbReference type="ARBA" id="ARBA00017322"/>
    </source>
</evidence>
<keyword evidence="16" id="KW-0411">Iron-sulfur</keyword>
<evidence type="ECO:0000256" key="8">
    <source>
        <dbReference type="ARBA" id="ARBA00022553"/>
    </source>
</evidence>
<keyword evidence="7" id="KW-0963">Cytoplasm</keyword>
<feature type="transmembrane region" description="Helical" evidence="20">
    <location>
        <begin position="91"/>
        <end position="111"/>
    </location>
</feature>
<keyword evidence="6" id="KW-0004">4Fe-4S</keyword>
<evidence type="ECO:0000256" key="4">
    <source>
        <dbReference type="ARBA" id="ARBA00012438"/>
    </source>
</evidence>
<dbReference type="RefSeq" id="WP_344612420.1">
    <property type="nucleotide sequence ID" value="NZ_BAAARV010000020.1"/>
</dbReference>